<dbReference type="PANTHER" id="PTHR30126:SF40">
    <property type="entry name" value="HTH-TYPE TRANSCRIPTIONAL REGULATOR GLTR"/>
    <property type="match status" value="1"/>
</dbReference>
<evidence type="ECO:0000313" key="7">
    <source>
        <dbReference type="Proteomes" id="UP001595640"/>
    </source>
</evidence>
<dbReference type="InterPro" id="IPR005119">
    <property type="entry name" value="LysR_subst-bd"/>
</dbReference>
<evidence type="ECO:0000256" key="2">
    <source>
        <dbReference type="ARBA" id="ARBA00023015"/>
    </source>
</evidence>
<dbReference type="Pfam" id="PF00126">
    <property type="entry name" value="HTH_1"/>
    <property type="match status" value="1"/>
</dbReference>
<dbReference type="SUPFAM" id="SSF53850">
    <property type="entry name" value="Periplasmic binding protein-like II"/>
    <property type="match status" value="1"/>
</dbReference>
<dbReference type="Pfam" id="PF03466">
    <property type="entry name" value="LysR_substrate"/>
    <property type="match status" value="1"/>
</dbReference>
<comment type="caution">
    <text evidence="6">The sequence shown here is derived from an EMBL/GenBank/DDBJ whole genome shotgun (WGS) entry which is preliminary data.</text>
</comment>
<evidence type="ECO:0000259" key="5">
    <source>
        <dbReference type="PROSITE" id="PS50931"/>
    </source>
</evidence>
<dbReference type="Gene3D" id="1.10.10.10">
    <property type="entry name" value="Winged helix-like DNA-binding domain superfamily/Winged helix DNA-binding domain"/>
    <property type="match status" value="1"/>
</dbReference>
<dbReference type="InterPro" id="IPR000847">
    <property type="entry name" value="LysR_HTH_N"/>
</dbReference>
<keyword evidence="7" id="KW-1185">Reference proteome</keyword>
<gene>
    <name evidence="6" type="ORF">ACFOEI_16100</name>
</gene>
<dbReference type="PRINTS" id="PR00039">
    <property type="entry name" value="HTHLYSR"/>
</dbReference>
<dbReference type="Proteomes" id="UP001595640">
    <property type="component" value="Unassembled WGS sequence"/>
</dbReference>
<reference evidence="7" key="1">
    <citation type="journal article" date="2019" name="Int. J. Syst. Evol. Microbiol.">
        <title>The Global Catalogue of Microorganisms (GCM) 10K type strain sequencing project: providing services to taxonomists for standard genome sequencing and annotation.</title>
        <authorList>
            <consortium name="The Broad Institute Genomics Platform"/>
            <consortium name="The Broad Institute Genome Sequencing Center for Infectious Disease"/>
            <person name="Wu L."/>
            <person name="Ma J."/>
        </authorList>
    </citation>
    <scope>NUCLEOTIDE SEQUENCE [LARGE SCALE GENOMIC DNA]</scope>
    <source>
        <strain evidence="7">KCTC 12847</strain>
    </source>
</reference>
<dbReference type="PANTHER" id="PTHR30126">
    <property type="entry name" value="HTH-TYPE TRANSCRIPTIONAL REGULATOR"/>
    <property type="match status" value="1"/>
</dbReference>
<comment type="similarity">
    <text evidence="1">Belongs to the LysR transcriptional regulatory family.</text>
</comment>
<dbReference type="Gene3D" id="3.40.190.290">
    <property type="match status" value="1"/>
</dbReference>
<organism evidence="6 7">
    <name type="scientific">Modicisalibacter luteus</name>
    <dbReference type="NCBI Taxonomy" id="453962"/>
    <lineage>
        <taxon>Bacteria</taxon>
        <taxon>Pseudomonadati</taxon>
        <taxon>Pseudomonadota</taxon>
        <taxon>Gammaproteobacteria</taxon>
        <taxon>Oceanospirillales</taxon>
        <taxon>Halomonadaceae</taxon>
        <taxon>Modicisalibacter</taxon>
    </lineage>
</organism>
<accession>A0ABV7M4K7</accession>
<dbReference type="InterPro" id="IPR036388">
    <property type="entry name" value="WH-like_DNA-bd_sf"/>
</dbReference>
<keyword evidence="4" id="KW-0804">Transcription</keyword>
<sequence length="316" mass="35210">MRDLRALRAFVFVAREGSVSRAADSLHLTQPAVSLKLKQFQEQVGCTLFLRHPQGLSLTPNGHALLSAAEKALAAVDAFDMAARTLHSTVRGKLRIGTIVDPEFIRLGAFLQRLVASAPQIETELHHGMSGTVLERLQRQELDIGFFLDAPGQEPWTLQEAPDIDGMELTRFDYYIIAPPGWEHRLENAEWVHLAQLPWIVTPTTSVHHRLIENVLEPLGVVRHRVAQVDQEMSMLDLVRAGVGMSLARDAIAIQEHQERGLTIVPGIRLPCALSIMWRGEQRDDPAIDTALNSLAQVWGQPFIRKAFKAQNDDSA</sequence>
<proteinExistence type="inferred from homology"/>
<keyword evidence="2" id="KW-0805">Transcription regulation</keyword>
<evidence type="ECO:0000256" key="3">
    <source>
        <dbReference type="ARBA" id="ARBA00023125"/>
    </source>
</evidence>
<evidence type="ECO:0000256" key="4">
    <source>
        <dbReference type="ARBA" id="ARBA00023163"/>
    </source>
</evidence>
<dbReference type="CDD" id="cd05466">
    <property type="entry name" value="PBP2_LTTR_substrate"/>
    <property type="match status" value="1"/>
</dbReference>
<feature type="domain" description="HTH lysR-type" evidence="5">
    <location>
        <begin position="1"/>
        <end position="59"/>
    </location>
</feature>
<dbReference type="RefSeq" id="WP_019017846.1">
    <property type="nucleotide sequence ID" value="NZ_BMXD01000001.1"/>
</dbReference>
<evidence type="ECO:0000256" key="1">
    <source>
        <dbReference type="ARBA" id="ARBA00009437"/>
    </source>
</evidence>
<evidence type="ECO:0000313" key="6">
    <source>
        <dbReference type="EMBL" id="MFC3293579.1"/>
    </source>
</evidence>
<name>A0ABV7M4K7_9GAMM</name>
<keyword evidence="3" id="KW-0238">DNA-binding</keyword>
<dbReference type="SUPFAM" id="SSF46785">
    <property type="entry name" value="Winged helix' DNA-binding domain"/>
    <property type="match status" value="1"/>
</dbReference>
<dbReference type="InterPro" id="IPR036390">
    <property type="entry name" value="WH_DNA-bd_sf"/>
</dbReference>
<protein>
    <submittedName>
        <fullName evidence="6">LysR family transcriptional regulator</fullName>
    </submittedName>
</protein>
<dbReference type="EMBL" id="JBHRUH010000031">
    <property type="protein sequence ID" value="MFC3293579.1"/>
    <property type="molecule type" value="Genomic_DNA"/>
</dbReference>
<dbReference type="PROSITE" id="PS50931">
    <property type="entry name" value="HTH_LYSR"/>
    <property type="match status" value="1"/>
</dbReference>